<gene>
    <name evidence="1" type="ORF">M0R45_034902</name>
</gene>
<name>A0AAW1VT75_RUBAR</name>
<dbReference type="AlphaFoldDB" id="A0AAW1VT75"/>
<accession>A0AAW1VT75</accession>
<dbReference type="EMBL" id="JBEDUW010000007">
    <property type="protein sequence ID" value="KAK9910970.1"/>
    <property type="molecule type" value="Genomic_DNA"/>
</dbReference>
<protein>
    <submittedName>
        <fullName evidence="1">Uncharacterized protein</fullName>
    </submittedName>
</protein>
<sequence length="114" mass="11934">MRRSLVAAMARETAAVEMELMAGSLEIDEGGCAAVASTGDDAEDESEQGWAQIKCAAAWRSTAAEETDERFQLSTGSTWAAAGARWRARALGGAVCGGAVRDGVATIVRRRGWA</sequence>
<keyword evidence="2" id="KW-1185">Reference proteome</keyword>
<proteinExistence type="predicted"/>
<comment type="caution">
    <text evidence="1">The sequence shown here is derived from an EMBL/GenBank/DDBJ whole genome shotgun (WGS) entry which is preliminary data.</text>
</comment>
<reference evidence="1 2" key="1">
    <citation type="journal article" date="2023" name="G3 (Bethesda)">
        <title>A chromosome-length genome assembly and annotation of blackberry (Rubus argutus, cv. 'Hillquist').</title>
        <authorList>
            <person name="Bruna T."/>
            <person name="Aryal R."/>
            <person name="Dudchenko O."/>
            <person name="Sargent D.J."/>
            <person name="Mead D."/>
            <person name="Buti M."/>
            <person name="Cavallini A."/>
            <person name="Hytonen T."/>
            <person name="Andres J."/>
            <person name="Pham M."/>
            <person name="Weisz D."/>
            <person name="Mascagni F."/>
            <person name="Usai G."/>
            <person name="Natali L."/>
            <person name="Bassil N."/>
            <person name="Fernandez G.E."/>
            <person name="Lomsadze A."/>
            <person name="Armour M."/>
            <person name="Olukolu B."/>
            <person name="Poorten T."/>
            <person name="Britton C."/>
            <person name="Davik J."/>
            <person name="Ashrafi H."/>
            <person name="Aiden E.L."/>
            <person name="Borodovsky M."/>
            <person name="Worthington M."/>
        </authorList>
    </citation>
    <scope>NUCLEOTIDE SEQUENCE [LARGE SCALE GENOMIC DNA]</scope>
    <source>
        <strain evidence="1">PI 553951</strain>
    </source>
</reference>
<evidence type="ECO:0000313" key="1">
    <source>
        <dbReference type="EMBL" id="KAK9910970.1"/>
    </source>
</evidence>
<dbReference type="Proteomes" id="UP001457282">
    <property type="component" value="Unassembled WGS sequence"/>
</dbReference>
<evidence type="ECO:0000313" key="2">
    <source>
        <dbReference type="Proteomes" id="UP001457282"/>
    </source>
</evidence>
<organism evidence="1 2">
    <name type="scientific">Rubus argutus</name>
    <name type="common">Southern blackberry</name>
    <dbReference type="NCBI Taxonomy" id="59490"/>
    <lineage>
        <taxon>Eukaryota</taxon>
        <taxon>Viridiplantae</taxon>
        <taxon>Streptophyta</taxon>
        <taxon>Embryophyta</taxon>
        <taxon>Tracheophyta</taxon>
        <taxon>Spermatophyta</taxon>
        <taxon>Magnoliopsida</taxon>
        <taxon>eudicotyledons</taxon>
        <taxon>Gunneridae</taxon>
        <taxon>Pentapetalae</taxon>
        <taxon>rosids</taxon>
        <taxon>fabids</taxon>
        <taxon>Rosales</taxon>
        <taxon>Rosaceae</taxon>
        <taxon>Rosoideae</taxon>
        <taxon>Rosoideae incertae sedis</taxon>
        <taxon>Rubus</taxon>
    </lineage>
</organism>